<gene>
    <name evidence="11" type="ORF">SAMN05660648_00693</name>
</gene>
<protein>
    <submittedName>
        <fullName evidence="11">Two-component system, response regulator YesN</fullName>
    </submittedName>
</protein>
<dbReference type="InterPro" id="IPR009057">
    <property type="entry name" value="Homeodomain-like_sf"/>
</dbReference>
<dbReference type="Gene3D" id="1.10.10.60">
    <property type="entry name" value="Homeodomain-like"/>
    <property type="match status" value="2"/>
</dbReference>
<feature type="domain" description="Response regulatory" evidence="10">
    <location>
        <begin position="3"/>
        <end position="120"/>
    </location>
</feature>
<keyword evidence="4" id="KW-0902">Two-component regulatory system</keyword>
<dbReference type="CDD" id="cd17536">
    <property type="entry name" value="REC_YesN-like"/>
    <property type="match status" value="1"/>
</dbReference>
<dbReference type="SUPFAM" id="SSF52172">
    <property type="entry name" value="CheY-like"/>
    <property type="match status" value="1"/>
</dbReference>
<dbReference type="EMBL" id="FNQG01000002">
    <property type="protein sequence ID" value="SDZ79712.1"/>
    <property type="molecule type" value="Genomic_DNA"/>
</dbReference>
<dbReference type="SMART" id="SM00448">
    <property type="entry name" value="REC"/>
    <property type="match status" value="1"/>
</dbReference>
<keyword evidence="5" id="KW-0805">Transcription regulation</keyword>
<dbReference type="PROSITE" id="PS01124">
    <property type="entry name" value="HTH_ARAC_FAMILY_2"/>
    <property type="match status" value="1"/>
</dbReference>
<dbReference type="PANTHER" id="PTHR42713:SF3">
    <property type="entry name" value="TRANSCRIPTIONAL REGULATORY PROTEIN HPTR"/>
    <property type="match status" value="1"/>
</dbReference>
<organism evidence="11 12">
    <name type="scientific">Selenomonas ruminantium</name>
    <dbReference type="NCBI Taxonomy" id="971"/>
    <lineage>
        <taxon>Bacteria</taxon>
        <taxon>Bacillati</taxon>
        <taxon>Bacillota</taxon>
        <taxon>Negativicutes</taxon>
        <taxon>Selenomonadales</taxon>
        <taxon>Selenomonadaceae</taxon>
        <taxon>Selenomonas</taxon>
    </lineage>
</organism>
<dbReference type="PROSITE" id="PS00041">
    <property type="entry name" value="HTH_ARAC_FAMILY_1"/>
    <property type="match status" value="1"/>
</dbReference>
<evidence type="ECO:0000256" key="6">
    <source>
        <dbReference type="ARBA" id="ARBA00023125"/>
    </source>
</evidence>
<dbReference type="PROSITE" id="PS50110">
    <property type="entry name" value="RESPONSE_REGULATORY"/>
    <property type="match status" value="1"/>
</dbReference>
<comment type="subcellular location">
    <subcellularLocation>
        <location evidence="1">Cytoplasm</location>
    </subcellularLocation>
</comment>
<dbReference type="SUPFAM" id="SSF46689">
    <property type="entry name" value="Homeodomain-like"/>
    <property type="match status" value="1"/>
</dbReference>
<keyword evidence="6" id="KW-0238">DNA-binding</keyword>
<name>A0A1H3W053_SELRU</name>
<dbReference type="Proteomes" id="UP000183469">
    <property type="component" value="Unassembled WGS sequence"/>
</dbReference>
<dbReference type="PANTHER" id="PTHR42713">
    <property type="entry name" value="HISTIDINE KINASE-RELATED"/>
    <property type="match status" value="1"/>
</dbReference>
<evidence type="ECO:0000259" key="10">
    <source>
        <dbReference type="PROSITE" id="PS50110"/>
    </source>
</evidence>
<evidence type="ECO:0000313" key="12">
    <source>
        <dbReference type="Proteomes" id="UP000183469"/>
    </source>
</evidence>
<accession>A0A1H3W053</accession>
<dbReference type="InterPro" id="IPR051552">
    <property type="entry name" value="HptR"/>
</dbReference>
<dbReference type="RefSeq" id="WP_074670861.1">
    <property type="nucleotide sequence ID" value="NZ_FNQG01000002.1"/>
</dbReference>
<dbReference type="InterPro" id="IPR018062">
    <property type="entry name" value="HTH_AraC-typ_CS"/>
</dbReference>
<sequence length="251" mass="28378">MLRIVIVEDEDIIRQGLIATFDWEAVGAEVVGEAADGAEALPLIRSLHPDVLLTDIRMPNMDGLELARVLQEENILPKLVYLTSFADFDYVREALRLQAADYLLKPVDDEELARLLQKLGGSEAAEDNLPFAEELSAARESRNPYVQAVWQTVVENYRQHISLEQIAADQLVSLSYISRKLKEETGQTFGTLLAKYRLQQAVKLLRAGTWRVYEVAEQTGFGDYKNFCQVFRRYLDTTPSAIIQESIGKNI</sequence>
<dbReference type="OrthoDB" id="324626at2"/>
<evidence type="ECO:0000256" key="1">
    <source>
        <dbReference type="ARBA" id="ARBA00004496"/>
    </source>
</evidence>
<dbReference type="GO" id="GO:0000160">
    <property type="term" value="P:phosphorelay signal transduction system"/>
    <property type="evidence" value="ECO:0007669"/>
    <property type="project" value="UniProtKB-KW"/>
</dbReference>
<evidence type="ECO:0000256" key="4">
    <source>
        <dbReference type="ARBA" id="ARBA00023012"/>
    </source>
</evidence>
<evidence type="ECO:0000313" key="11">
    <source>
        <dbReference type="EMBL" id="SDZ79712.1"/>
    </source>
</evidence>
<dbReference type="InterPro" id="IPR011006">
    <property type="entry name" value="CheY-like_superfamily"/>
</dbReference>
<dbReference type="GO" id="GO:0043565">
    <property type="term" value="F:sequence-specific DNA binding"/>
    <property type="evidence" value="ECO:0007669"/>
    <property type="project" value="InterPro"/>
</dbReference>
<evidence type="ECO:0000256" key="7">
    <source>
        <dbReference type="ARBA" id="ARBA00023163"/>
    </source>
</evidence>
<dbReference type="GO" id="GO:0003700">
    <property type="term" value="F:DNA-binding transcription factor activity"/>
    <property type="evidence" value="ECO:0007669"/>
    <property type="project" value="InterPro"/>
</dbReference>
<proteinExistence type="predicted"/>
<keyword evidence="2" id="KW-0963">Cytoplasm</keyword>
<dbReference type="AlphaFoldDB" id="A0A1H3W053"/>
<feature type="modified residue" description="4-aspartylphosphate" evidence="8">
    <location>
        <position position="55"/>
    </location>
</feature>
<dbReference type="Pfam" id="PF12833">
    <property type="entry name" value="HTH_18"/>
    <property type="match status" value="1"/>
</dbReference>
<dbReference type="Gene3D" id="3.40.50.2300">
    <property type="match status" value="1"/>
</dbReference>
<evidence type="ECO:0000259" key="9">
    <source>
        <dbReference type="PROSITE" id="PS01124"/>
    </source>
</evidence>
<dbReference type="InterPro" id="IPR018060">
    <property type="entry name" value="HTH_AraC"/>
</dbReference>
<reference evidence="11 12" key="1">
    <citation type="submission" date="2016-10" db="EMBL/GenBank/DDBJ databases">
        <authorList>
            <person name="de Groot N.N."/>
        </authorList>
    </citation>
    <scope>NUCLEOTIDE SEQUENCE [LARGE SCALE GENOMIC DNA]</scope>
    <source>
        <strain evidence="11 12">DSM 2872</strain>
    </source>
</reference>
<evidence type="ECO:0000256" key="5">
    <source>
        <dbReference type="ARBA" id="ARBA00023015"/>
    </source>
</evidence>
<dbReference type="InterPro" id="IPR001789">
    <property type="entry name" value="Sig_transdc_resp-reg_receiver"/>
</dbReference>
<dbReference type="GO" id="GO:0005737">
    <property type="term" value="C:cytoplasm"/>
    <property type="evidence" value="ECO:0007669"/>
    <property type="project" value="UniProtKB-SubCell"/>
</dbReference>
<dbReference type="Pfam" id="PF00072">
    <property type="entry name" value="Response_reg"/>
    <property type="match status" value="1"/>
</dbReference>
<evidence type="ECO:0000256" key="3">
    <source>
        <dbReference type="ARBA" id="ARBA00022553"/>
    </source>
</evidence>
<keyword evidence="7" id="KW-0804">Transcription</keyword>
<evidence type="ECO:0000256" key="2">
    <source>
        <dbReference type="ARBA" id="ARBA00022490"/>
    </source>
</evidence>
<feature type="domain" description="HTH araC/xylS-type" evidence="9">
    <location>
        <begin position="147"/>
        <end position="245"/>
    </location>
</feature>
<evidence type="ECO:0000256" key="8">
    <source>
        <dbReference type="PROSITE-ProRule" id="PRU00169"/>
    </source>
</evidence>
<dbReference type="SMART" id="SM00342">
    <property type="entry name" value="HTH_ARAC"/>
    <property type="match status" value="1"/>
</dbReference>
<keyword evidence="3 8" id="KW-0597">Phosphoprotein</keyword>